<dbReference type="EMBL" id="LBNE01000007">
    <property type="protein sequence ID" value="KKO71441.1"/>
    <property type="molecule type" value="Genomic_DNA"/>
</dbReference>
<gene>
    <name evidence="8" type="ORF">AAV32_11380</name>
</gene>
<feature type="binding site" evidence="6">
    <location>
        <position position="152"/>
    </location>
    <ligand>
        <name>S-adenosyl-L-methionine</name>
        <dbReference type="ChEBI" id="CHEBI:59789"/>
    </ligand>
</feature>
<evidence type="ECO:0000256" key="5">
    <source>
        <dbReference type="PIRNR" id="PIRNR000410"/>
    </source>
</evidence>
<evidence type="ECO:0000259" key="7">
    <source>
        <dbReference type="PROSITE" id="PS50123"/>
    </source>
</evidence>
<dbReference type="PATRIC" id="fig|206506.3.peg.2426"/>
<protein>
    <recommendedName>
        <fullName evidence="5">Chemotaxis protein methyltransferase</fullName>
        <ecNumber evidence="5">2.1.1.80</ecNumber>
    </recommendedName>
</protein>
<dbReference type="Pfam" id="PF01739">
    <property type="entry name" value="CheR"/>
    <property type="match status" value="1"/>
</dbReference>
<evidence type="ECO:0000256" key="2">
    <source>
        <dbReference type="ARBA" id="ARBA00022603"/>
    </source>
</evidence>
<dbReference type="AlphaFoldDB" id="A0A171KRC4"/>
<sequence>MSIRTGGDAARRTAQEFEMSERDFDRIRAMIYEQAGITLGEQKREMVYGRVVRRLRALGCADFREYLDALAGDPASQEWAAFINSLTTNLTAFFREPHHFPILAEFARQRRDEPLDVWCCAASTGEEAYSIAIVLAEALGPEHQRPRILATDIDTEVIEQAMTGVYKIQRLAGLDAERQKRFFQRGRGVNAGLARVKPELAKEVEFAVLNLVAPDWSALQGRLFDVVFCRNVMIYFDKATQAKVLQRLASVMKPGGLLFAGHSENFGNITRDFVLRGKTVYECARGQV</sequence>
<dbReference type="InterPro" id="IPR022642">
    <property type="entry name" value="CheR_C"/>
</dbReference>
<dbReference type="GO" id="GO:0032259">
    <property type="term" value="P:methylation"/>
    <property type="evidence" value="ECO:0007669"/>
    <property type="project" value="UniProtKB-KW"/>
</dbReference>
<dbReference type="InterPro" id="IPR036804">
    <property type="entry name" value="CheR_N_sf"/>
</dbReference>
<feature type="binding site" evidence="6">
    <location>
        <position position="91"/>
    </location>
    <ligand>
        <name>S-adenosyl-L-methionine</name>
        <dbReference type="ChEBI" id="CHEBI:59789"/>
    </ligand>
</feature>
<dbReference type="InterPro" id="IPR029063">
    <property type="entry name" value="SAM-dependent_MTases_sf"/>
</dbReference>
<dbReference type="Pfam" id="PF03705">
    <property type="entry name" value="CheR_N"/>
    <property type="match status" value="1"/>
</dbReference>
<dbReference type="Gene3D" id="1.10.155.10">
    <property type="entry name" value="Chemotaxis receptor methyltransferase CheR, N-terminal domain"/>
    <property type="match status" value="1"/>
</dbReference>
<dbReference type="InterPro" id="IPR000780">
    <property type="entry name" value="CheR_MeTrfase"/>
</dbReference>
<dbReference type="SUPFAM" id="SSF53335">
    <property type="entry name" value="S-adenosyl-L-methionine-dependent methyltransferases"/>
    <property type="match status" value="1"/>
</dbReference>
<dbReference type="PANTHER" id="PTHR24422:SF19">
    <property type="entry name" value="CHEMOTAXIS PROTEIN METHYLTRANSFERASE"/>
    <property type="match status" value="1"/>
</dbReference>
<reference evidence="8 9" key="1">
    <citation type="submission" date="2015-04" db="EMBL/GenBank/DDBJ databases">
        <title>Genome sequence of Kerstersia gyiorum CG1.</title>
        <authorList>
            <person name="Greninger A.L."/>
            <person name="Kozyreva V."/>
            <person name="Chaturvedi V."/>
        </authorList>
    </citation>
    <scope>NUCLEOTIDE SEQUENCE [LARGE SCALE GENOMIC DNA]</scope>
    <source>
        <strain evidence="8 9">CG1</strain>
    </source>
</reference>
<dbReference type="PROSITE" id="PS50123">
    <property type="entry name" value="CHER"/>
    <property type="match status" value="1"/>
</dbReference>
<dbReference type="RefSeq" id="WP_068371899.1">
    <property type="nucleotide sequence ID" value="NZ_JALJXX010000004.1"/>
</dbReference>
<dbReference type="PRINTS" id="PR00996">
    <property type="entry name" value="CHERMTFRASE"/>
</dbReference>
<comment type="caution">
    <text evidence="8">The sequence shown here is derived from an EMBL/GenBank/DDBJ whole genome shotgun (WGS) entry which is preliminary data.</text>
</comment>
<evidence type="ECO:0000313" key="8">
    <source>
        <dbReference type="EMBL" id="KKO71441.1"/>
    </source>
</evidence>
<feature type="binding site" evidence="6">
    <location>
        <begin position="210"/>
        <end position="211"/>
    </location>
    <ligand>
        <name>S-adenosyl-L-methionine</name>
        <dbReference type="ChEBI" id="CHEBI:59789"/>
    </ligand>
</feature>
<keyword evidence="2 5" id="KW-0489">Methyltransferase</keyword>
<dbReference type="InterPro" id="IPR026024">
    <property type="entry name" value="Chemotaxis_MeTrfase_CheR"/>
</dbReference>
<dbReference type="SUPFAM" id="SSF47757">
    <property type="entry name" value="Chemotaxis receptor methyltransferase CheR, N-terminal domain"/>
    <property type="match status" value="1"/>
</dbReference>
<feature type="binding site" evidence="6">
    <location>
        <begin position="230"/>
        <end position="231"/>
    </location>
    <ligand>
        <name>S-adenosyl-L-methionine</name>
        <dbReference type="ChEBI" id="CHEBI:59789"/>
    </ligand>
</feature>
<evidence type="ECO:0000256" key="3">
    <source>
        <dbReference type="ARBA" id="ARBA00022679"/>
    </source>
</evidence>
<dbReference type="InterPro" id="IPR050903">
    <property type="entry name" value="Bact_Chemotaxis_MeTrfase"/>
</dbReference>
<keyword evidence="3 5" id="KW-0808">Transferase</keyword>
<accession>A0A171KRC4</accession>
<feature type="domain" description="CheR-type methyltransferase" evidence="7">
    <location>
        <begin position="12"/>
        <end position="286"/>
    </location>
</feature>
<feature type="binding site" evidence="6">
    <location>
        <position position="127"/>
    </location>
    <ligand>
        <name>S-adenosyl-L-methionine</name>
        <dbReference type="ChEBI" id="CHEBI:59789"/>
    </ligand>
</feature>
<evidence type="ECO:0000256" key="6">
    <source>
        <dbReference type="PIRSR" id="PIRSR000410-1"/>
    </source>
</evidence>
<keyword evidence="4 5" id="KW-0949">S-adenosyl-L-methionine</keyword>
<dbReference type="GO" id="GO:0008983">
    <property type="term" value="F:protein-glutamate O-methyltransferase activity"/>
    <property type="evidence" value="ECO:0007669"/>
    <property type="project" value="UniProtKB-EC"/>
</dbReference>
<comment type="catalytic activity">
    <reaction evidence="1 5">
        <text>L-glutamyl-[protein] + S-adenosyl-L-methionine = [protein]-L-glutamate 5-O-methyl ester + S-adenosyl-L-homocysteine</text>
        <dbReference type="Rhea" id="RHEA:24452"/>
        <dbReference type="Rhea" id="RHEA-COMP:10208"/>
        <dbReference type="Rhea" id="RHEA-COMP:10311"/>
        <dbReference type="ChEBI" id="CHEBI:29973"/>
        <dbReference type="ChEBI" id="CHEBI:57856"/>
        <dbReference type="ChEBI" id="CHEBI:59789"/>
        <dbReference type="ChEBI" id="CHEBI:82795"/>
        <dbReference type="EC" id="2.1.1.80"/>
    </reaction>
</comment>
<feature type="binding site" evidence="6">
    <location>
        <position position="89"/>
    </location>
    <ligand>
        <name>S-adenosyl-L-methionine</name>
        <dbReference type="ChEBI" id="CHEBI:59789"/>
    </ligand>
</feature>
<evidence type="ECO:0000256" key="1">
    <source>
        <dbReference type="ARBA" id="ARBA00001541"/>
    </source>
</evidence>
<evidence type="ECO:0000256" key="4">
    <source>
        <dbReference type="ARBA" id="ARBA00022691"/>
    </source>
</evidence>
<dbReference type="PIRSF" id="PIRSF000410">
    <property type="entry name" value="CheR"/>
    <property type="match status" value="1"/>
</dbReference>
<dbReference type="EC" id="2.1.1.80" evidence="5"/>
<feature type="binding site" evidence="6">
    <location>
        <position position="95"/>
    </location>
    <ligand>
        <name>S-adenosyl-L-methionine</name>
        <dbReference type="ChEBI" id="CHEBI:59789"/>
    </ligand>
</feature>
<dbReference type="PANTHER" id="PTHR24422">
    <property type="entry name" value="CHEMOTAXIS PROTEIN METHYLTRANSFERASE"/>
    <property type="match status" value="1"/>
</dbReference>
<dbReference type="Gene3D" id="3.40.50.150">
    <property type="entry name" value="Vaccinia Virus protein VP39"/>
    <property type="match status" value="1"/>
</dbReference>
<dbReference type="InterPro" id="IPR022641">
    <property type="entry name" value="CheR_N"/>
</dbReference>
<dbReference type="Proteomes" id="UP000078084">
    <property type="component" value="Unassembled WGS sequence"/>
</dbReference>
<dbReference type="SMART" id="SM00138">
    <property type="entry name" value="MeTrc"/>
    <property type="match status" value="1"/>
</dbReference>
<comment type="function">
    <text evidence="5">Methylation of the membrane-bound methyl-accepting chemotaxis proteins (MCP) to form gamma-glutamyl methyl ester residues in MCP.</text>
</comment>
<organism evidence="8 9">
    <name type="scientific">Kerstersia gyiorum</name>
    <dbReference type="NCBI Taxonomy" id="206506"/>
    <lineage>
        <taxon>Bacteria</taxon>
        <taxon>Pseudomonadati</taxon>
        <taxon>Pseudomonadota</taxon>
        <taxon>Betaproteobacteria</taxon>
        <taxon>Burkholderiales</taxon>
        <taxon>Alcaligenaceae</taxon>
        <taxon>Kerstersia</taxon>
    </lineage>
</organism>
<dbReference type="STRING" id="206506.AAV32_11380"/>
<proteinExistence type="predicted"/>
<evidence type="ECO:0000313" key="9">
    <source>
        <dbReference type="Proteomes" id="UP000078084"/>
    </source>
</evidence>
<keyword evidence="9" id="KW-1185">Reference proteome</keyword>
<name>A0A171KRC4_9BURK</name>